<evidence type="ECO:0000256" key="4">
    <source>
        <dbReference type="SAM" id="MobiDB-lite"/>
    </source>
</evidence>
<gene>
    <name evidence="6" type="ORF">SAMN04487904_101475</name>
</gene>
<feature type="region of interest" description="Disordered" evidence="4">
    <location>
        <begin position="486"/>
        <end position="509"/>
    </location>
</feature>
<dbReference type="InterPro" id="IPR020845">
    <property type="entry name" value="AMP-binding_CS"/>
</dbReference>
<dbReference type="GO" id="GO:0072330">
    <property type="term" value="P:monocarboxylic acid biosynthetic process"/>
    <property type="evidence" value="ECO:0007669"/>
    <property type="project" value="UniProtKB-ARBA"/>
</dbReference>
<dbReference type="SUPFAM" id="SSF47336">
    <property type="entry name" value="ACP-like"/>
    <property type="match status" value="1"/>
</dbReference>
<dbReference type="FunFam" id="3.30.300.30:FF:000010">
    <property type="entry name" value="Enterobactin synthetase component F"/>
    <property type="match status" value="1"/>
</dbReference>
<evidence type="ECO:0000313" key="7">
    <source>
        <dbReference type="Proteomes" id="UP000199165"/>
    </source>
</evidence>
<dbReference type="InterPro" id="IPR045851">
    <property type="entry name" value="AMP-bd_C_sf"/>
</dbReference>
<dbReference type="Gene3D" id="3.40.50.980">
    <property type="match status" value="2"/>
</dbReference>
<dbReference type="CDD" id="cd12117">
    <property type="entry name" value="A_NRPS_Srf_like"/>
    <property type="match status" value="1"/>
</dbReference>
<dbReference type="SMART" id="SM00823">
    <property type="entry name" value="PKS_PP"/>
    <property type="match status" value="1"/>
</dbReference>
<dbReference type="Pfam" id="PF00501">
    <property type="entry name" value="AMP-binding"/>
    <property type="match status" value="1"/>
</dbReference>
<keyword evidence="2" id="KW-0596">Phosphopantetheine</keyword>
<dbReference type="InterPro" id="IPR020806">
    <property type="entry name" value="PKS_PP-bd"/>
</dbReference>
<dbReference type="EMBL" id="FPAT01000001">
    <property type="protein sequence ID" value="SFT36151.1"/>
    <property type="molecule type" value="Genomic_DNA"/>
</dbReference>
<dbReference type="Proteomes" id="UP000199165">
    <property type="component" value="Unassembled WGS sequence"/>
</dbReference>
<evidence type="ECO:0000256" key="1">
    <source>
        <dbReference type="ARBA" id="ARBA00001957"/>
    </source>
</evidence>
<sequence length="588" mass="63255">MVSDSIQGTFAEQVERTPDRVAVSFGDRTLTYRELDKRANQLAHRLLALGVRQEAPVAVLMDRSIELVVALLGVLKAGACYLPLHSAYPLERMQWIINDADRPVLLADTATTDRGLPETDDLVLVDTDAELAAQPVTDPAVPAHPLQLAYVIHTSGSTGHPKGVAVAHSDALGLASDRIWDGGGHERVLMVAPYAFNVSTYEFWVPLLRGGRIVVAPPGDPDVATLQLLISENEVTGVHLTAGLFRVIAEEAPEVLGGVREVLTGGDVIAPGAVRRVLRANPDIVVRCMYGATELTLFSTHEPMTAPHVEDRAIPVGREMDGVRTYILDERLRPVDIGEIGELYVAGRGLARGYYGRPDLTAERFVANPFGKSGERMYRTGDLVRATSDGRVDFVGRVNDQVKINGFRAELGEIEAVLASHPGLAHVAVVTTATATGDNLLVGYVVPETDEFDVEALRAYAAQALPDYMVPNTFLVVDALPLTPNGKLDRESLPKPDFKGGSGGGRPSTERQELLCSLFATVLGIEQVGINDSFFDLGGQSLQGMRLISRVRAALGVDLTITEFFDAPTIGELDAHLEKRAATEGKAG</sequence>
<protein>
    <submittedName>
        <fullName evidence="6">Amino acid adenylation domain-containing protein</fullName>
    </submittedName>
</protein>
<dbReference type="GO" id="GO:0044550">
    <property type="term" value="P:secondary metabolite biosynthetic process"/>
    <property type="evidence" value="ECO:0007669"/>
    <property type="project" value="TreeGrafter"/>
</dbReference>
<feature type="compositionally biased region" description="Basic and acidic residues" evidence="4">
    <location>
        <begin position="487"/>
        <end position="498"/>
    </location>
</feature>
<dbReference type="InterPro" id="IPR000873">
    <property type="entry name" value="AMP-dep_synth/lig_dom"/>
</dbReference>
<comment type="cofactor">
    <cofactor evidence="1">
        <name>pantetheine 4'-phosphate</name>
        <dbReference type="ChEBI" id="CHEBI:47942"/>
    </cofactor>
</comment>
<reference evidence="7" key="1">
    <citation type="submission" date="2016-10" db="EMBL/GenBank/DDBJ databases">
        <authorList>
            <person name="Varghese N."/>
            <person name="Submissions S."/>
        </authorList>
    </citation>
    <scope>NUCLEOTIDE SEQUENCE [LARGE SCALE GENOMIC DNA]</scope>
    <source>
        <strain evidence="7">DSM 45501</strain>
    </source>
</reference>
<organism evidence="6 7">
    <name type="scientific">Actinopolyspora righensis</name>
    <dbReference type="NCBI Taxonomy" id="995060"/>
    <lineage>
        <taxon>Bacteria</taxon>
        <taxon>Bacillati</taxon>
        <taxon>Actinomycetota</taxon>
        <taxon>Actinomycetes</taxon>
        <taxon>Actinopolysporales</taxon>
        <taxon>Actinopolysporaceae</taxon>
        <taxon>Actinopolyspora</taxon>
        <taxon>Actinopolyspora alba group</taxon>
    </lineage>
</organism>
<name>A0A1I6XDH3_9ACTN</name>
<dbReference type="PROSITE" id="PS00455">
    <property type="entry name" value="AMP_BINDING"/>
    <property type="match status" value="1"/>
</dbReference>
<proteinExistence type="predicted"/>
<keyword evidence="3" id="KW-0597">Phosphoprotein</keyword>
<dbReference type="PANTHER" id="PTHR45527:SF1">
    <property type="entry name" value="FATTY ACID SYNTHASE"/>
    <property type="match status" value="1"/>
</dbReference>
<dbReference type="PROSITE" id="PS50075">
    <property type="entry name" value="CARRIER"/>
    <property type="match status" value="1"/>
</dbReference>
<dbReference type="Gene3D" id="2.30.38.10">
    <property type="entry name" value="Luciferase, Domain 3"/>
    <property type="match status" value="1"/>
</dbReference>
<evidence type="ECO:0000313" key="6">
    <source>
        <dbReference type="EMBL" id="SFT36151.1"/>
    </source>
</evidence>
<dbReference type="Pfam" id="PF00550">
    <property type="entry name" value="PP-binding"/>
    <property type="match status" value="1"/>
</dbReference>
<dbReference type="RefSeq" id="WP_092973208.1">
    <property type="nucleotide sequence ID" value="NZ_FPAT01000001.1"/>
</dbReference>
<evidence type="ECO:0000259" key="5">
    <source>
        <dbReference type="PROSITE" id="PS50075"/>
    </source>
</evidence>
<evidence type="ECO:0000256" key="3">
    <source>
        <dbReference type="ARBA" id="ARBA00022553"/>
    </source>
</evidence>
<dbReference type="NCBIfam" id="TIGR01733">
    <property type="entry name" value="AA-adenyl-dom"/>
    <property type="match status" value="1"/>
</dbReference>
<dbReference type="SUPFAM" id="SSF56801">
    <property type="entry name" value="Acetyl-CoA synthetase-like"/>
    <property type="match status" value="1"/>
</dbReference>
<dbReference type="Gene3D" id="3.30.300.30">
    <property type="match status" value="1"/>
</dbReference>
<dbReference type="GO" id="GO:0005737">
    <property type="term" value="C:cytoplasm"/>
    <property type="evidence" value="ECO:0007669"/>
    <property type="project" value="TreeGrafter"/>
</dbReference>
<dbReference type="GO" id="GO:0043041">
    <property type="term" value="P:amino acid activation for nonribosomal peptide biosynthetic process"/>
    <property type="evidence" value="ECO:0007669"/>
    <property type="project" value="TreeGrafter"/>
</dbReference>
<dbReference type="InterPro" id="IPR009081">
    <property type="entry name" value="PP-bd_ACP"/>
</dbReference>
<dbReference type="FunFam" id="2.30.38.10:FF:000001">
    <property type="entry name" value="Non-ribosomal peptide synthetase PvdI"/>
    <property type="match status" value="1"/>
</dbReference>
<accession>A0A1I6XDH3</accession>
<evidence type="ECO:0000256" key="2">
    <source>
        <dbReference type="ARBA" id="ARBA00022450"/>
    </source>
</evidence>
<dbReference type="InterPro" id="IPR025110">
    <property type="entry name" value="AMP-bd_C"/>
</dbReference>
<dbReference type="STRING" id="995060.SAMN04487904_101475"/>
<dbReference type="AlphaFoldDB" id="A0A1I6XDH3"/>
<dbReference type="Gene3D" id="3.40.50.1820">
    <property type="entry name" value="alpha/beta hydrolase"/>
    <property type="match status" value="1"/>
</dbReference>
<dbReference type="InterPro" id="IPR036736">
    <property type="entry name" value="ACP-like_sf"/>
</dbReference>
<dbReference type="InterPro" id="IPR029058">
    <property type="entry name" value="AB_hydrolase_fold"/>
</dbReference>
<keyword evidence="7" id="KW-1185">Reference proteome</keyword>
<dbReference type="FunFam" id="1.10.1200.10:FF:000016">
    <property type="entry name" value="Non-ribosomal peptide synthase"/>
    <property type="match status" value="1"/>
</dbReference>
<dbReference type="PANTHER" id="PTHR45527">
    <property type="entry name" value="NONRIBOSOMAL PEPTIDE SYNTHETASE"/>
    <property type="match status" value="1"/>
</dbReference>
<dbReference type="FunFam" id="3.40.50.980:FF:000001">
    <property type="entry name" value="Non-ribosomal peptide synthetase"/>
    <property type="match status" value="1"/>
</dbReference>
<feature type="domain" description="Carrier" evidence="5">
    <location>
        <begin position="506"/>
        <end position="581"/>
    </location>
</feature>
<dbReference type="Pfam" id="PF13193">
    <property type="entry name" value="AMP-binding_C"/>
    <property type="match status" value="1"/>
</dbReference>
<dbReference type="GO" id="GO:0031177">
    <property type="term" value="F:phosphopantetheine binding"/>
    <property type="evidence" value="ECO:0007669"/>
    <property type="project" value="InterPro"/>
</dbReference>
<dbReference type="InterPro" id="IPR010071">
    <property type="entry name" value="AA_adenyl_dom"/>
</dbReference>